<dbReference type="Proteomes" id="UP000765509">
    <property type="component" value="Unassembled WGS sequence"/>
</dbReference>
<proteinExistence type="predicted"/>
<comment type="caution">
    <text evidence="2">The sequence shown here is derived from an EMBL/GenBank/DDBJ whole genome shotgun (WGS) entry which is preliminary data.</text>
</comment>
<reference evidence="2" key="1">
    <citation type="submission" date="2021-03" db="EMBL/GenBank/DDBJ databases">
        <title>Draft genome sequence of rust myrtle Austropuccinia psidii MF-1, a brazilian biotype.</title>
        <authorList>
            <person name="Quecine M.C."/>
            <person name="Pachon D.M.R."/>
            <person name="Bonatelli M.L."/>
            <person name="Correr F.H."/>
            <person name="Franceschini L.M."/>
            <person name="Leite T.F."/>
            <person name="Margarido G.R.A."/>
            <person name="Almeida C.A."/>
            <person name="Ferrarezi J.A."/>
            <person name="Labate C.A."/>
        </authorList>
    </citation>
    <scope>NUCLEOTIDE SEQUENCE</scope>
    <source>
        <strain evidence="2">MF-1</strain>
    </source>
</reference>
<dbReference type="EMBL" id="AVOT02038652">
    <property type="protein sequence ID" value="MBW0533572.1"/>
    <property type="molecule type" value="Genomic_DNA"/>
</dbReference>
<gene>
    <name evidence="2" type="ORF">O181_073287</name>
</gene>
<dbReference type="AlphaFoldDB" id="A0A9Q3F8R5"/>
<accession>A0A9Q3F8R5</accession>
<organism evidence="2 3">
    <name type="scientific">Austropuccinia psidii MF-1</name>
    <dbReference type="NCBI Taxonomy" id="1389203"/>
    <lineage>
        <taxon>Eukaryota</taxon>
        <taxon>Fungi</taxon>
        <taxon>Dikarya</taxon>
        <taxon>Basidiomycota</taxon>
        <taxon>Pucciniomycotina</taxon>
        <taxon>Pucciniomycetes</taxon>
        <taxon>Pucciniales</taxon>
        <taxon>Sphaerophragmiaceae</taxon>
        <taxon>Austropuccinia</taxon>
    </lineage>
</organism>
<keyword evidence="3" id="KW-1185">Reference proteome</keyword>
<evidence type="ECO:0000313" key="2">
    <source>
        <dbReference type="EMBL" id="MBW0533572.1"/>
    </source>
</evidence>
<dbReference type="OrthoDB" id="2506934at2759"/>
<feature type="region of interest" description="Disordered" evidence="1">
    <location>
        <begin position="1"/>
        <end position="37"/>
    </location>
</feature>
<evidence type="ECO:0000256" key="1">
    <source>
        <dbReference type="SAM" id="MobiDB-lite"/>
    </source>
</evidence>
<protein>
    <submittedName>
        <fullName evidence="2">Uncharacterized protein</fullName>
    </submittedName>
</protein>
<name>A0A9Q3F8R5_9BASI</name>
<evidence type="ECO:0000313" key="3">
    <source>
        <dbReference type="Proteomes" id="UP000765509"/>
    </source>
</evidence>
<sequence>MTHTIHPAAQDGLNSLAQGPPVATNDPEGNMNGPMSISHIVDLPDGVNTSYNSIINRISTISSYIQQSPQRREKFIGTANLIYDKAKTTKADKLLSNMCTPWNSTYGMLQQF</sequence>